<dbReference type="HOGENOM" id="CLU_1649338_0_0_3"/>
<name>K9WZA9_9NOST</name>
<keyword evidence="2" id="KW-1185">Reference proteome</keyword>
<gene>
    <name evidence="1" type="ORF">Cylst_3398</name>
</gene>
<dbReference type="Proteomes" id="UP000010475">
    <property type="component" value="Chromosome"/>
</dbReference>
<evidence type="ECO:0000313" key="2">
    <source>
        <dbReference type="Proteomes" id="UP000010475"/>
    </source>
</evidence>
<dbReference type="EMBL" id="CP003642">
    <property type="protein sequence ID" value="AFZ25548.1"/>
    <property type="molecule type" value="Genomic_DNA"/>
</dbReference>
<evidence type="ECO:0000313" key="1">
    <source>
        <dbReference type="EMBL" id="AFZ25548.1"/>
    </source>
</evidence>
<dbReference type="SUPFAM" id="SSF101898">
    <property type="entry name" value="NHL repeat"/>
    <property type="match status" value="1"/>
</dbReference>
<reference evidence="1 2" key="1">
    <citation type="submission" date="2012-06" db="EMBL/GenBank/DDBJ databases">
        <title>Finished chromosome of genome of Cylindrospermum stagnale PCC 7417.</title>
        <authorList>
            <consortium name="US DOE Joint Genome Institute"/>
            <person name="Gugger M."/>
            <person name="Coursin T."/>
            <person name="Rippka R."/>
            <person name="Tandeau De Marsac N."/>
            <person name="Huntemann M."/>
            <person name="Wei C.-L."/>
            <person name="Han J."/>
            <person name="Detter J.C."/>
            <person name="Han C."/>
            <person name="Tapia R."/>
            <person name="Chen A."/>
            <person name="Kyrpides N."/>
            <person name="Mavromatis K."/>
            <person name="Markowitz V."/>
            <person name="Szeto E."/>
            <person name="Ivanova N."/>
            <person name="Pagani I."/>
            <person name="Pati A."/>
            <person name="Goodwin L."/>
            <person name="Nordberg H.P."/>
            <person name="Cantor M.N."/>
            <person name="Hua S.X."/>
            <person name="Woyke T."/>
            <person name="Kerfeld C.A."/>
        </authorList>
    </citation>
    <scope>NUCLEOTIDE SEQUENCE [LARGE SCALE GENOMIC DNA]</scope>
    <source>
        <strain evidence="1 2">PCC 7417</strain>
    </source>
</reference>
<dbReference type="KEGG" id="csg:Cylst_3398"/>
<accession>K9WZA9</accession>
<protein>
    <submittedName>
        <fullName evidence="1">Uncharacterized protein</fullName>
    </submittedName>
</protein>
<dbReference type="RefSeq" id="WP_015208796.1">
    <property type="nucleotide sequence ID" value="NC_019757.1"/>
</dbReference>
<proteinExistence type="predicted"/>
<organism evidence="1 2">
    <name type="scientific">Cylindrospermum stagnale PCC 7417</name>
    <dbReference type="NCBI Taxonomy" id="56107"/>
    <lineage>
        <taxon>Bacteria</taxon>
        <taxon>Bacillati</taxon>
        <taxon>Cyanobacteriota</taxon>
        <taxon>Cyanophyceae</taxon>
        <taxon>Nostocales</taxon>
        <taxon>Nostocaceae</taxon>
        <taxon>Cylindrospermum</taxon>
    </lineage>
</organism>
<dbReference type="STRING" id="56107.Cylst_3398"/>
<dbReference type="AlphaFoldDB" id="K9WZA9"/>
<sequence length="160" mass="18290">MTSDKREVIESKIQYLHNLAGVDAKGNIYPRIYDGIVRLSPTGEVEWKQEIHGIFVREEDNHIFVCSRADVVNNVVILKVEHYDYSGKKIQTISFKLPEEQLPIKEDTPRLVSVDKTSMFYFYAGETERQGGTLFVYSLDGKLQTTTSLKKTDVNGFPLI</sequence>